<dbReference type="GO" id="GO:0046983">
    <property type="term" value="F:protein dimerization activity"/>
    <property type="evidence" value="ECO:0007669"/>
    <property type="project" value="InterPro"/>
</dbReference>
<keyword evidence="2" id="KW-1133">Transmembrane helix</keyword>
<feature type="domain" description="Signal transduction histidine kinase subgroup 3 dimerisation and phosphoacceptor" evidence="3">
    <location>
        <begin position="172"/>
        <end position="234"/>
    </location>
</feature>
<reference evidence="5" key="1">
    <citation type="submission" date="2015-10" db="EMBL/GenBank/DDBJ databases">
        <authorList>
            <person name="Ju K.-S."/>
            <person name="Doroghazi J.R."/>
            <person name="Metcalf W.W."/>
        </authorList>
    </citation>
    <scope>NUCLEOTIDE SEQUENCE [LARGE SCALE GENOMIC DNA]</scope>
    <source>
        <strain evidence="5">NRRL F-8817</strain>
    </source>
</reference>
<sequence length="303" mass="33786">MLGFLYLLIVGTAMPPSLLWPRTRPGALAALASGARRLTGLDRARRFVFFGDRFPEHYKSSDQKVLRYLAIRSYTGMLCTIVVGLPRFGVILAAVLAMRLVQGRLDLQELLTQALLGGVLLFLDVQGIYSLAALDARLARECFGPSERELLRQRIDELATSRAAVRQAVDAEHRRIERDLHDGIQQRLVALAMLLGRARRSRSRNPEQVDALLHQAHQESQEVITELREATWRITRALRKTALVLASSVASAVTGGHDSARSQGRHRCFCEPLAATGASHSDRIHRPRTQPRASRRTGRNHGK</sequence>
<evidence type="ECO:0000313" key="5">
    <source>
        <dbReference type="Proteomes" id="UP000053413"/>
    </source>
</evidence>
<feature type="transmembrane region" description="Helical" evidence="2">
    <location>
        <begin position="74"/>
        <end position="98"/>
    </location>
</feature>
<feature type="compositionally biased region" description="Basic residues" evidence="1">
    <location>
        <begin position="283"/>
        <end position="303"/>
    </location>
</feature>
<proteinExistence type="predicted"/>
<keyword evidence="2" id="KW-0812">Transmembrane</keyword>
<feature type="region of interest" description="Disordered" evidence="1">
    <location>
        <begin position="277"/>
        <end position="303"/>
    </location>
</feature>
<dbReference type="Proteomes" id="UP000053413">
    <property type="component" value="Unassembled WGS sequence"/>
</dbReference>
<dbReference type="EMBL" id="LLZJ01000288">
    <property type="protein sequence ID" value="KUL54812.1"/>
    <property type="molecule type" value="Genomic_DNA"/>
</dbReference>
<accession>A0A0X3WDV7</accession>
<gene>
    <name evidence="4" type="ORF">ADL28_22495</name>
</gene>
<evidence type="ECO:0000256" key="2">
    <source>
        <dbReference type="SAM" id="Phobius"/>
    </source>
</evidence>
<name>A0A0X3WDV7_STRVO</name>
<organism evidence="4 5">
    <name type="scientific">Streptomyces violaceusniger</name>
    <dbReference type="NCBI Taxonomy" id="68280"/>
    <lineage>
        <taxon>Bacteria</taxon>
        <taxon>Bacillati</taxon>
        <taxon>Actinomycetota</taxon>
        <taxon>Actinomycetes</taxon>
        <taxon>Kitasatosporales</taxon>
        <taxon>Streptomycetaceae</taxon>
        <taxon>Streptomyces</taxon>
        <taxon>Streptomyces violaceusniger group</taxon>
    </lineage>
</organism>
<evidence type="ECO:0000259" key="3">
    <source>
        <dbReference type="Pfam" id="PF07730"/>
    </source>
</evidence>
<feature type="transmembrane region" description="Helical" evidence="2">
    <location>
        <begin position="110"/>
        <end position="132"/>
    </location>
</feature>
<dbReference type="Pfam" id="PF07730">
    <property type="entry name" value="HisKA_3"/>
    <property type="match status" value="1"/>
</dbReference>
<protein>
    <recommendedName>
        <fullName evidence="3">Signal transduction histidine kinase subgroup 3 dimerisation and phosphoacceptor domain-containing protein</fullName>
    </recommendedName>
</protein>
<dbReference type="RefSeq" id="WP_059145557.1">
    <property type="nucleotide sequence ID" value="NZ_LLZJ01000288.1"/>
</dbReference>
<dbReference type="InterPro" id="IPR011712">
    <property type="entry name" value="Sig_transdc_His_kin_sub3_dim/P"/>
</dbReference>
<comment type="caution">
    <text evidence="4">The sequence shown here is derived from an EMBL/GenBank/DDBJ whole genome shotgun (WGS) entry which is preliminary data.</text>
</comment>
<evidence type="ECO:0000256" key="1">
    <source>
        <dbReference type="SAM" id="MobiDB-lite"/>
    </source>
</evidence>
<dbReference type="GO" id="GO:0016020">
    <property type="term" value="C:membrane"/>
    <property type="evidence" value="ECO:0007669"/>
    <property type="project" value="InterPro"/>
</dbReference>
<dbReference type="AlphaFoldDB" id="A0A0X3WDV7"/>
<evidence type="ECO:0000313" key="4">
    <source>
        <dbReference type="EMBL" id="KUL54812.1"/>
    </source>
</evidence>
<dbReference type="OrthoDB" id="5242012at2"/>
<keyword evidence="2" id="KW-0472">Membrane</keyword>
<dbReference type="GO" id="GO:0000155">
    <property type="term" value="F:phosphorelay sensor kinase activity"/>
    <property type="evidence" value="ECO:0007669"/>
    <property type="project" value="InterPro"/>
</dbReference>
<dbReference type="Gene3D" id="1.20.5.1930">
    <property type="match status" value="1"/>
</dbReference>